<dbReference type="RefSeq" id="WP_268778789.1">
    <property type="nucleotide sequence ID" value="NZ_JAPRAT010000003.1"/>
</dbReference>
<dbReference type="PROSITE" id="PS00356">
    <property type="entry name" value="HTH_LACI_1"/>
    <property type="match status" value="1"/>
</dbReference>
<dbReference type="SUPFAM" id="SSF47413">
    <property type="entry name" value="lambda repressor-like DNA-binding domains"/>
    <property type="match status" value="1"/>
</dbReference>
<dbReference type="AlphaFoldDB" id="A0A9J6R9N9"/>
<dbReference type="CDD" id="cd01392">
    <property type="entry name" value="HTH_LacI"/>
    <property type="match status" value="1"/>
</dbReference>
<dbReference type="CDD" id="cd01542">
    <property type="entry name" value="PBP1_TreR-like"/>
    <property type="match status" value="1"/>
</dbReference>
<evidence type="ECO:0000256" key="1">
    <source>
        <dbReference type="ARBA" id="ARBA00023015"/>
    </source>
</evidence>
<evidence type="ECO:0000256" key="3">
    <source>
        <dbReference type="ARBA" id="ARBA00023163"/>
    </source>
</evidence>
<sequence length="330" mass="36377">MKIKDIAKLAGVSPATVSRVMNNSGYVIDEKRKAVEKVIAEVGYTPNEIAKSLKNRKTNIIGVIVPKISTETASRVVDGITEVAKAHDCQILIANTDLQIEEEIKSLKFLSNRLVDGIIMMATEVTEQHYKVAKGISVPIVMVGQQVDGYPSIIHDDYHAAKAMMKHILAKGHQEIGFIGVSPHDIAVGIKRKQAYLDALSEAKLEVDDQLIAIGNFSIESGYEQMEKILAHKQPTAVMAVTDQLAIGAIHCIRDHRLTVPEDISITGMGDGKLSKYFIPPLTTVRLHHKTTGIMAAKNLFTLIENGYVKNEMVVDFSLRIRESVDEKEK</sequence>
<dbReference type="EMBL" id="JAPRAT010000003">
    <property type="protein sequence ID" value="MCZ0702019.1"/>
    <property type="molecule type" value="Genomic_DNA"/>
</dbReference>
<comment type="caution">
    <text evidence="5">The sequence shown here is derived from an EMBL/GenBank/DDBJ whole genome shotgun (WGS) entry which is preliminary data.</text>
</comment>
<dbReference type="InterPro" id="IPR046335">
    <property type="entry name" value="LacI/GalR-like_sensor"/>
</dbReference>
<proteinExistence type="predicted"/>
<dbReference type="InterPro" id="IPR000843">
    <property type="entry name" value="HTH_LacI"/>
</dbReference>
<dbReference type="InterPro" id="IPR028082">
    <property type="entry name" value="Peripla_BP_I"/>
</dbReference>
<evidence type="ECO:0000256" key="2">
    <source>
        <dbReference type="ARBA" id="ARBA00023125"/>
    </source>
</evidence>
<dbReference type="PRINTS" id="PR00036">
    <property type="entry name" value="HTHLACI"/>
</dbReference>
<organism evidence="5 6">
    <name type="scientific">Natronobacillus azotifigens</name>
    <dbReference type="NCBI Taxonomy" id="472978"/>
    <lineage>
        <taxon>Bacteria</taxon>
        <taxon>Bacillati</taxon>
        <taxon>Bacillota</taxon>
        <taxon>Bacilli</taxon>
        <taxon>Bacillales</taxon>
        <taxon>Bacillaceae</taxon>
        <taxon>Natronobacillus</taxon>
    </lineage>
</organism>
<dbReference type="GO" id="GO:0000976">
    <property type="term" value="F:transcription cis-regulatory region binding"/>
    <property type="evidence" value="ECO:0007669"/>
    <property type="project" value="TreeGrafter"/>
</dbReference>
<keyword evidence="1" id="KW-0805">Transcription regulation</keyword>
<dbReference type="Pfam" id="PF00356">
    <property type="entry name" value="LacI"/>
    <property type="match status" value="1"/>
</dbReference>
<keyword evidence="6" id="KW-1185">Reference proteome</keyword>
<feature type="domain" description="HTH lacI-type" evidence="4">
    <location>
        <begin position="1"/>
        <end position="55"/>
    </location>
</feature>
<gene>
    <name evidence="5" type="ORF">OWO01_02190</name>
</gene>
<name>A0A9J6R9N9_9BACI</name>
<dbReference type="PANTHER" id="PTHR30146:SF154">
    <property type="entry name" value="TRANSCRIPTION REGULATOR, MEMBER OF GALR FAMILY"/>
    <property type="match status" value="1"/>
</dbReference>
<keyword evidence="2 5" id="KW-0238">DNA-binding</keyword>
<dbReference type="PANTHER" id="PTHR30146">
    <property type="entry name" value="LACI-RELATED TRANSCRIPTIONAL REPRESSOR"/>
    <property type="match status" value="1"/>
</dbReference>
<dbReference type="Proteomes" id="UP001084197">
    <property type="component" value="Unassembled WGS sequence"/>
</dbReference>
<dbReference type="Pfam" id="PF13377">
    <property type="entry name" value="Peripla_BP_3"/>
    <property type="match status" value="1"/>
</dbReference>
<evidence type="ECO:0000313" key="6">
    <source>
        <dbReference type="Proteomes" id="UP001084197"/>
    </source>
</evidence>
<reference evidence="5" key="1">
    <citation type="submission" date="2022-11" db="EMBL/GenBank/DDBJ databases">
        <title>WGS of Natronobacillus azotifigens 24KS-1, an anaerobic diazotrophic haloalkaliphile from soda-rich habitats.</title>
        <authorList>
            <person name="Sorokin D.Y."/>
            <person name="Merkel A.Y."/>
        </authorList>
    </citation>
    <scope>NUCLEOTIDE SEQUENCE</scope>
    <source>
        <strain evidence="5">24KS-1</strain>
    </source>
</reference>
<dbReference type="SMART" id="SM00354">
    <property type="entry name" value="HTH_LACI"/>
    <property type="match status" value="1"/>
</dbReference>
<protein>
    <submittedName>
        <fullName evidence="5">LacI family DNA-binding transcriptional regulator</fullName>
    </submittedName>
</protein>
<dbReference type="SUPFAM" id="SSF53822">
    <property type="entry name" value="Periplasmic binding protein-like I"/>
    <property type="match status" value="1"/>
</dbReference>
<dbReference type="InterPro" id="IPR010982">
    <property type="entry name" value="Lambda_DNA-bd_dom_sf"/>
</dbReference>
<dbReference type="PROSITE" id="PS50932">
    <property type="entry name" value="HTH_LACI_2"/>
    <property type="match status" value="1"/>
</dbReference>
<dbReference type="GO" id="GO:0003700">
    <property type="term" value="F:DNA-binding transcription factor activity"/>
    <property type="evidence" value="ECO:0007669"/>
    <property type="project" value="TreeGrafter"/>
</dbReference>
<evidence type="ECO:0000259" key="4">
    <source>
        <dbReference type="PROSITE" id="PS50932"/>
    </source>
</evidence>
<evidence type="ECO:0000313" key="5">
    <source>
        <dbReference type="EMBL" id="MCZ0702019.1"/>
    </source>
</evidence>
<dbReference type="Gene3D" id="3.40.50.2300">
    <property type="match status" value="2"/>
</dbReference>
<dbReference type="Gene3D" id="1.10.260.40">
    <property type="entry name" value="lambda repressor-like DNA-binding domains"/>
    <property type="match status" value="1"/>
</dbReference>
<keyword evidence="3" id="KW-0804">Transcription</keyword>
<accession>A0A9J6R9N9</accession>